<evidence type="ECO:0000256" key="1">
    <source>
        <dbReference type="ARBA" id="ARBA00022723"/>
    </source>
</evidence>
<dbReference type="Proteomes" id="UP000008237">
    <property type="component" value="Unassembled WGS sequence"/>
</dbReference>
<name>E2BJS7_HARSA</name>
<dbReference type="PANTHER" id="PTHR46600">
    <property type="entry name" value="THAP DOMAIN-CONTAINING"/>
    <property type="match status" value="1"/>
</dbReference>
<dbReference type="EMBL" id="GL448636">
    <property type="protein sequence ID" value="EFN84052.1"/>
    <property type="molecule type" value="Genomic_DNA"/>
</dbReference>
<dbReference type="SUPFAM" id="SSF57716">
    <property type="entry name" value="Glucocorticoid receptor-like (DNA-binding domain)"/>
    <property type="match status" value="1"/>
</dbReference>
<evidence type="ECO:0000256" key="3">
    <source>
        <dbReference type="ARBA" id="ARBA00022833"/>
    </source>
</evidence>
<evidence type="ECO:0000256" key="2">
    <source>
        <dbReference type="ARBA" id="ARBA00022771"/>
    </source>
</evidence>
<dbReference type="OMA" id="CYEPTES"/>
<sequence length="195" mass="22668">MPQCAVYACGNSHRRTRGHPVHYHRFPQDPEIRKKWIEACNRKPSANGEPPFNISTARICSRHFTKDCYEPTESGKTPIRLRRNVVPTLNLRSDDESSRETSPEKENKEFVNELLRNAEIAAGGQNEPSCSKQVMEDANGPEARPERQPMRQPTRQLERNLSQRSQGLRRRPRRITNVPKKKYVFFYQLGLMPTR</sequence>
<evidence type="ECO:0000259" key="7">
    <source>
        <dbReference type="PROSITE" id="PS50950"/>
    </source>
</evidence>
<dbReference type="InParanoid" id="E2BJS7"/>
<dbReference type="SMART" id="SM00692">
    <property type="entry name" value="DM3"/>
    <property type="match status" value="1"/>
</dbReference>
<gene>
    <name evidence="8" type="ORF">EAI_06839</name>
</gene>
<feature type="domain" description="THAP-type" evidence="7">
    <location>
        <begin position="1"/>
        <end position="90"/>
    </location>
</feature>
<dbReference type="SMART" id="SM00980">
    <property type="entry name" value="THAP"/>
    <property type="match status" value="1"/>
</dbReference>
<evidence type="ECO:0000256" key="5">
    <source>
        <dbReference type="PROSITE-ProRule" id="PRU00309"/>
    </source>
</evidence>
<dbReference type="PROSITE" id="PS50950">
    <property type="entry name" value="ZF_THAP"/>
    <property type="match status" value="1"/>
</dbReference>
<keyword evidence="3" id="KW-0862">Zinc</keyword>
<evidence type="ECO:0000313" key="9">
    <source>
        <dbReference type="Proteomes" id="UP000008237"/>
    </source>
</evidence>
<dbReference type="Gene3D" id="6.20.210.20">
    <property type="entry name" value="THAP domain"/>
    <property type="match status" value="1"/>
</dbReference>
<feature type="region of interest" description="Disordered" evidence="6">
    <location>
        <begin position="122"/>
        <end position="175"/>
    </location>
</feature>
<keyword evidence="2 5" id="KW-0863">Zinc-finger</keyword>
<dbReference type="Pfam" id="PF05485">
    <property type="entry name" value="THAP"/>
    <property type="match status" value="1"/>
</dbReference>
<dbReference type="InterPro" id="IPR006612">
    <property type="entry name" value="THAP_Znf"/>
</dbReference>
<keyword evidence="4 5" id="KW-0238">DNA-binding</keyword>
<evidence type="ECO:0000256" key="6">
    <source>
        <dbReference type="SAM" id="MobiDB-lite"/>
    </source>
</evidence>
<dbReference type="AlphaFoldDB" id="E2BJS7"/>
<feature type="compositionally biased region" description="Basic and acidic residues" evidence="6">
    <location>
        <begin position="92"/>
        <end position="109"/>
    </location>
</feature>
<evidence type="ECO:0000256" key="4">
    <source>
        <dbReference type="ARBA" id="ARBA00023125"/>
    </source>
</evidence>
<keyword evidence="1" id="KW-0479">Metal-binding</keyword>
<dbReference type="GO" id="GO:0043565">
    <property type="term" value="F:sequence-specific DNA binding"/>
    <property type="evidence" value="ECO:0007669"/>
    <property type="project" value="InterPro"/>
</dbReference>
<proteinExistence type="predicted"/>
<dbReference type="InterPro" id="IPR038441">
    <property type="entry name" value="THAP_Znf_sf"/>
</dbReference>
<evidence type="ECO:0000313" key="8">
    <source>
        <dbReference type="EMBL" id="EFN84052.1"/>
    </source>
</evidence>
<dbReference type="OrthoDB" id="432970at2759"/>
<accession>E2BJS7</accession>
<reference evidence="8 9" key="1">
    <citation type="journal article" date="2010" name="Science">
        <title>Genomic comparison of the ants Camponotus floridanus and Harpegnathos saltator.</title>
        <authorList>
            <person name="Bonasio R."/>
            <person name="Zhang G."/>
            <person name="Ye C."/>
            <person name="Mutti N.S."/>
            <person name="Fang X."/>
            <person name="Qin N."/>
            <person name="Donahue G."/>
            <person name="Yang P."/>
            <person name="Li Q."/>
            <person name="Li C."/>
            <person name="Zhang P."/>
            <person name="Huang Z."/>
            <person name="Berger S.L."/>
            <person name="Reinberg D."/>
            <person name="Wang J."/>
            <person name="Liebig J."/>
        </authorList>
    </citation>
    <scope>NUCLEOTIDE SEQUENCE [LARGE SCALE GENOMIC DNA]</scope>
    <source>
        <strain evidence="8 9">R22 G/1</strain>
    </source>
</reference>
<dbReference type="GO" id="GO:0008270">
    <property type="term" value="F:zinc ion binding"/>
    <property type="evidence" value="ECO:0007669"/>
    <property type="project" value="UniProtKB-KW"/>
</dbReference>
<organism evidence="9">
    <name type="scientific">Harpegnathos saltator</name>
    <name type="common">Jerdon's jumping ant</name>
    <dbReference type="NCBI Taxonomy" id="610380"/>
    <lineage>
        <taxon>Eukaryota</taxon>
        <taxon>Metazoa</taxon>
        <taxon>Ecdysozoa</taxon>
        <taxon>Arthropoda</taxon>
        <taxon>Hexapoda</taxon>
        <taxon>Insecta</taxon>
        <taxon>Pterygota</taxon>
        <taxon>Neoptera</taxon>
        <taxon>Endopterygota</taxon>
        <taxon>Hymenoptera</taxon>
        <taxon>Apocrita</taxon>
        <taxon>Aculeata</taxon>
        <taxon>Formicoidea</taxon>
        <taxon>Formicidae</taxon>
        <taxon>Ponerinae</taxon>
        <taxon>Ponerini</taxon>
        <taxon>Harpegnathos</taxon>
    </lineage>
</organism>
<feature type="region of interest" description="Disordered" evidence="6">
    <location>
        <begin position="82"/>
        <end position="109"/>
    </location>
</feature>
<protein>
    <submittedName>
        <fullName evidence="8">THAP domain-containing protein 2</fullName>
    </submittedName>
</protein>
<dbReference type="InterPro" id="IPR026516">
    <property type="entry name" value="THAP1/10"/>
</dbReference>
<dbReference type="PANTHER" id="PTHR46600:SF11">
    <property type="entry name" value="THAP DOMAIN-CONTAINING PROTEIN 10"/>
    <property type="match status" value="1"/>
</dbReference>
<keyword evidence="9" id="KW-1185">Reference proteome</keyword>